<protein>
    <submittedName>
        <fullName evidence="4">M15 family metallopeptidase</fullName>
    </submittedName>
</protein>
<dbReference type="RefSeq" id="WP_171241597.1">
    <property type="nucleotide sequence ID" value="NZ_JABEPQ010000001.1"/>
</dbReference>
<feature type="transmembrane region" description="Helical" evidence="2">
    <location>
        <begin position="20"/>
        <end position="44"/>
    </location>
</feature>
<evidence type="ECO:0000313" key="5">
    <source>
        <dbReference type="Proteomes" id="UP000588586"/>
    </source>
</evidence>
<dbReference type="Gene3D" id="3.30.1380.10">
    <property type="match status" value="1"/>
</dbReference>
<proteinExistence type="predicted"/>
<keyword evidence="2" id="KW-0472">Membrane</keyword>
<evidence type="ECO:0000256" key="1">
    <source>
        <dbReference type="SAM" id="MobiDB-lite"/>
    </source>
</evidence>
<feature type="compositionally biased region" description="Low complexity" evidence="1">
    <location>
        <begin position="80"/>
        <end position="96"/>
    </location>
</feature>
<dbReference type="CDD" id="cd14846">
    <property type="entry name" value="Peptidase_M15_like"/>
    <property type="match status" value="1"/>
</dbReference>
<dbReference type="Pfam" id="PF02557">
    <property type="entry name" value="VanY"/>
    <property type="match status" value="1"/>
</dbReference>
<keyword evidence="5" id="KW-1185">Reference proteome</keyword>
<gene>
    <name evidence="4" type="ORF">HJG52_00260</name>
</gene>
<dbReference type="EMBL" id="JABEPQ010000001">
    <property type="protein sequence ID" value="NNM44441.1"/>
    <property type="molecule type" value="Genomic_DNA"/>
</dbReference>
<dbReference type="GO" id="GO:0006508">
    <property type="term" value="P:proteolysis"/>
    <property type="evidence" value="ECO:0007669"/>
    <property type="project" value="InterPro"/>
</dbReference>
<dbReference type="SUPFAM" id="SSF55166">
    <property type="entry name" value="Hedgehog/DD-peptidase"/>
    <property type="match status" value="1"/>
</dbReference>
<keyword evidence="2" id="KW-1133">Transmembrane helix</keyword>
<dbReference type="AlphaFoldDB" id="A0A849HE11"/>
<evidence type="ECO:0000313" key="4">
    <source>
        <dbReference type="EMBL" id="NNM44441.1"/>
    </source>
</evidence>
<dbReference type="PANTHER" id="PTHR34385">
    <property type="entry name" value="D-ALANYL-D-ALANINE CARBOXYPEPTIDASE"/>
    <property type="match status" value="1"/>
</dbReference>
<reference evidence="4 5" key="1">
    <citation type="submission" date="2020-04" db="EMBL/GenBank/DDBJ databases">
        <title>Knoellia sp. isolate from air conditioner.</title>
        <authorList>
            <person name="Chea S."/>
            <person name="Kim D.-U."/>
        </authorList>
    </citation>
    <scope>NUCLEOTIDE SEQUENCE [LARGE SCALE GENOMIC DNA]</scope>
    <source>
        <strain evidence="4 5">DB2414S</strain>
    </source>
</reference>
<evidence type="ECO:0000256" key="2">
    <source>
        <dbReference type="SAM" id="Phobius"/>
    </source>
</evidence>
<sequence>MTNSPQIRTDLRGRGRRTPVGIAVLTVTAAAGLAVAAMVLALVLDTGGPWQPVEGSSLPTDASGPVRQATTGELTSHGIPAAPKAATKAASATRGSDQGEGGQGSQGVTVFDSKAPSVANLDPDLLAALKRAALEARDDGIVFDVNSGWRSVAYQQKLLDDAIAKYGSEAEARKWVATPKTSEHVSGDAVDLGPSKAAKWLGRHGAGYGLCQIYRNEPWHFELRPDAVNAGCPAMYANPTQDPRMQQ</sequence>
<accession>A0A849HE11</accession>
<evidence type="ECO:0000259" key="3">
    <source>
        <dbReference type="Pfam" id="PF02557"/>
    </source>
</evidence>
<feature type="domain" description="D-alanyl-D-alanine carboxypeptidase-like core" evidence="3">
    <location>
        <begin position="120"/>
        <end position="221"/>
    </location>
</feature>
<organism evidence="4 5">
    <name type="scientific">Knoellia koreensis</name>
    <dbReference type="NCBI Taxonomy" id="2730921"/>
    <lineage>
        <taxon>Bacteria</taxon>
        <taxon>Bacillati</taxon>
        <taxon>Actinomycetota</taxon>
        <taxon>Actinomycetes</taxon>
        <taxon>Micrococcales</taxon>
        <taxon>Intrasporangiaceae</taxon>
        <taxon>Knoellia</taxon>
    </lineage>
</organism>
<keyword evidence="2" id="KW-0812">Transmembrane</keyword>
<name>A0A849HE11_9MICO</name>
<dbReference type="InterPro" id="IPR009045">
    <property type="entry name" value="Zn_M74/Hedgehog-like"/>
</dbReference>
<dbReference type="PANTHER" id="PTHR34385:SF1">
    <property type="entry name" value="PEPTIDOGLYCAN L-ALANYL-D-GLUTAMATE ENDOPEPTIDASE CWLK"/>
    <property type="match status" value="1"/>
</dbReference>
<dbReference type="Proteomes" id="UP000588586">
    <property type="component" value="Unassembled WGS sequence"/>
</dbReference>
<comment type="caution">
    <text evidence="4">The sequence shown here is derived from an EMBL/GenBank/DDBJ whole genome shotgun (WGS) entry which is preliminary data.</text>
</comment>
<feature type="region of interest" description="Disordered" evidence="1">
    <location>
        <begin position="53"/>
        <end position="110"/>
    </location>
</feature>
<dbReference type="InterPro" id="IPR003709">
    <property type="entry name" value="VanY-like_core_dom"/>
</dbReference>
<dbReference type="GO" id="GO:0008233">
    <property type="term" value="F:peptidase activity"/>
    <property type="evidence" value="ECO:0007669"/>
    <property type="project" value="InterPro"/>
</dbReference>
<dbReference type="InterPro" id="IPR052179">
    <property type="entry name" value="DD-CPase-like"/>
</dbReference>